<dbReference type="Gene3D" id="3.30.200.20">
    <property type="entry name" value="Phosphorylase Kinase, domain 1"/>
    <property type="match status" value="1"/>
</dbReference>
<keyword evidence="1" id="KW-0808">Transferase</keyword>
<dbReference type="InterPro" id="IPR000719">
    <property type="entry name" value="Prot_kinase_dom"/>
</dbReference>
<sequence>MRAGDHISGHEILAPVSAGGMATVYLARRVGAAGFAKHVAIKVVHAHLALDRAFVKMFLAEARLSARIEHPNVVQVHDLGEHDGSYFMVMEYVEGCALSELQRVLAAEQRRLAPEVAVAIAMRVAAGLHAAHELADEHGNNLCVVHRDVSPQNVLLARKGHVKLIDFGIAKAAERTQSTQGGVLKGKVRYMAPEQASGSEIDRRADVYALGVLLWEMLTGRRLFDAPTDLLALKMVLDPKPRAPSALASGIPPALDEAVLAALAKDPARRPATAQAFGEMLARALPASLVIDAPRIAEIVGVLADVARGDAADRPDSTPGVAPWSDAARERVEQLTLPALAATADASLSSAEPSVPTPVVRGAGPLRVALAMLGAVVIAASAAAWYSGRGERAAAASPRDEVPPRDTVPPRDAPPFDHTEVEPAATMPVPPASTAPPAPTAMDAPEPRAASTTSRSTRRTRRPDRSGRAGSRASATTIDDVPLDTEFE</sequence>
<keyword evidence="2" id="KW-0547">Nucleotide-binding</keyword>
<evidence type="ECO:0000313" key="8">
    <source>
        <dbReference type="Proteomes" id="UP000034883"/>
    </source>
</evidence>
<reference evidence="7 8" key="1">
    <citation type="submission" date="2015-03" db="EMBL/GenBank/DDBJ databases">
        <title>Genome assembly of Sandaracinus amylolyticus DSM 53668.</title>
        <authorList>
            <person name="Sharma G."/>
            <person name="Subramanian S."/>
        </authorList>
    </citation>
    <scope>NUCLEOTIDE SEQUENCE [LARGE SCALE GENOMIC DNA]</scope>
    <source>
        <strain evidence="7 8">DSM 53668</strain>
    </source>
</reference>
<dbReference type="PANTHER" id="PTHR43289">
    <property type="entry name" value="MITOGEN-ACTIVATED PROTEIN KINASE KINASE KINASE 20-RELATED"/>
    <property type="match status" value="1"/>
</dbReference>
<feature type="compositionally biased region" description="Pro residues" evidence="5">
    <location>
        <begin position="428"/>
        <end position="439"/>
    </location>
</feature>
<dbReference type="KEGG" id="samy:DB32_001434"/>
<evidence type="ECO:0000256" key="1">
    <source>
        <dbReference type="ARBA" id="ARBA00022679"/>
    </source>
</evidence>
<feature type="domain" description="Protein kinase" evidence="6">
    <location>
        <begin position="10"/>
        <end position="282"/>
    </location>
</feature>
<evidence type="ECO:0000256" key="2">
    <source>
        <dbReference type="ARBA" id="ARBA00022741"/>
    </source>
</evidence>
<dbReference type="GO" id="GO:0004674">
    <property type="term" value="F:protein serine/threonine kinase activity"/>
    <property type="evidence" value="ECO:0007669"/>
    <property type="project" value="UniProtKB-KW"/>
</dbReference>
<keyword evidence="8" id="KW-1185">Reference proteome</keyword>
<dbReference type="InterPro" id="IPR008266">
    <property type="entry name" value="Tyr_kinase_AS"/>
</dbReference>
<dbReference type="SUPFAM" id="SSF56112">
    <property type="entry name" value="Protein kinase-like (PK-like)"/>
    <property type="match status" value="1"/>
</dbReference>
<evidence type="ECO:0000313" key="7">
    <source>
        <dbReference type="EMBL" id="AKF04285.1"/>
    </source>
</evidence>
<keyword evidence="7" id="KW-0723">Serine/threonine-protein kinase</keyword>
<dbReference type="STRING" id="927083.DB32_001434"/>
<dbReference type="PANTHER" id="PTHR43289:SF6">
    <property type="entry name" value="SERINE_THREONINE-PROTEIN KINASE NEKL-3"/>
    <property type="match status" value="1"/>
</dbReference>
<organism evidence="7 8">
    <name type="scientific">Sandaracinus amylolyticus</name>
    <dbReference type="NCBI Taxonomy" id="927083"/>
    <lineage>
        <taxon>Bacteria</taxon>
        <taxon>Pseudomonadati</taxon>
        <taxon>Myxococcota</taxon>
        <taxon>Polyangia</taxon>
        <taxon>Polyangiales</taxon>
        <taxon>Sandaracinaceae</taxon>
        <taxon>Sandaracinus</taxon>
    </lineage>
</organism>
<dbReference type="AlphaFoldDB" id="A0A0F6YHN1"/>
<dbReference type="PROSITE" id="PS00109">
    <property type="entry name" value="PROTEIN_KINASE_TYR"/>
    <property type="match status" value="1"/>
</dbReference>
<feature type="compositionally biased region" description="Low complexity" evidence="5">
    <location>
        <begin position="440"/>
        <end position="455"/>
    </location>
</feature>
<dbReference type="Proteomes" id="UP000034883">
    <property type="component" value="Chromosome"/>
</dbReference>
<dbReference type="EMBL" id="CP011125">
    <property type="protein sequence ID" value="AKF04285.1"/>
    <property type="molecule type" value="Genomic_DNA"/>
</dbReference>
<feature type="region of interest" description="Disordered" evidence="5">
    <location>
        <begin position="392"/>
        <end position="488"/>
    </location>
</feature>
<protein>
    <submittedName>
        <fullName evidence="7">Serine/threonine protein kinase</fullName>
    </submittedName>
</protein>
<keyword evidence="3 7" id="KW-0418">Kinase</keyword>
<dbReference type="Pfam" id="PF00069">
    <property type="entry name" value="Pkinase"/>
    <property type="match status" value="1"/>
</dbReference>
<evidence type="ECO:0000256" key="3">
    <source>
        <dbReference type="ARBA" id="ARBA00022777"/>
    </source>
</evidence>
<evidence type="ECO:0000256" key="4">
    <source>
        <dbReference type="ARBA" id="ARBA00022840"/>
    </source>
</evidence>
<proteinExistence type="predicted"/>
<name>A0A0F6YHN1_9BACT</name>
<dbReference type="PROSITE" id="PS50011">
    <property type="entry name" value="PROTEIN_KINASE_DOM"/>
    <property type="match status" value="1"/>
</dbReference>
<gene>
    <name evidence="7" type="ORF">DB32_001434</name>
</gene>
<dbReference type="GO" id="GO:0005524">
    <property type="term" value="F:ATP binding"/>
    <property type="evidence" value="ECO:0007669"/>
    <property type="project" value="UniProtKB-KW"/>
</dbReference>
<keyword evidence="4" id="KW-0067">ATP-binding</keyword>
<evidence type="ECO:0000259" key="6">
    <source>
        <dbReference type="PROSITE" id="PS50011"/>
    </source>
</evidence>
<accession>A0A0F6YHN1</accession>
<dbReference type="Gene3D" id="1.10.510.10">
    <property type="entry name" value="Transferase(Phosphotransferase) domain 1"/>
    <property type="match status" value="1"/>
</dbReference>
<dbReference type="CDD" id="cd14014">
    <property type="entry name" value="STKc_PknB_like"/>
    <property type="match status" value="1"/>
</dbReference>
<evidence type="ECO:0000256" key="5">
    <source>
        <dbReference type="SAM" id="MobiDB-lite"/>
    </source>
</evidence>
<dbReference type="InterPro" id="IPR011009">
    <property type="entry name" value="Kinase-like_dom_sf"/>
</dbReference>